<dbReference type="SUPFAM" id="SSF56112">
    <property type="entry name" value="Protein kinase-like (PK-like)"/>
    <property type="match status" value="1"/>
</dbReference>
<name>A0A423X900_9PEZI</name>
<dbReference type="OrthoDB" id="25129at2759"/>
<dbReference type="EMBL" id="LKEA01000001">
    <property type="protein sequence ID" value="ROW12266.1"/>
    <property type="molecule type" value="Genomic_DNA"/>
</dbReference>
<keyword evidence="3" id="KW-1185">Reference proteome</keyword>
<organism evidence="2 3">
    <name type="scientific">Cytospora schulzeri</name>
    <dbReference type="NCBI Taxonomy" id="448051"/>
    <lineage>
        <taxon>Eukaryota</taxon>
        <taxon>Fungi</taxon>
        <taxon>Dikarya</taxon>
        <taxon>Ascomycota</taxon>
        <taxon>Pezizomycotina</taxon>
        <taxon>Sordariomycetes</taxon>
        <taxon>Sordariomycetidae</taxon>
        <taxon>Diaporthales</taxon>
        <taxon>Cytosporaceae</taxon>
        <taxon>Cytospora</taxon>
    </lineage>
</organism>
<gene>
    <name evidence="2" type="ORF">VMCG_00388</name>
</gene>
<accession>A0A423X900</accession>
<dbReference type="InterPro" id="IPR011009">
    <property type="entry name" value="Kinase-like_dom_sf"/>
</dbReference>
<evidence type="ECO:0000259" key="1">
    <source>
        <dbReference type="Pfam" id="PF01636"/>
    </source>
</evidence>
<reference evidence="2 3" key="1">
    <citation type="submission" date="2015-09" db="EMBL/GenBank/DDBJ databases">
        <title>Host preference determinants of Valsa canker pathogens revealed by comparative genomics.</title>
        <authorList>
            <person name="Yin Z."/>
            <person name="Huang L."/>
        </authorList>
    </citation>
    <scope>NUCLEOTIDE SEQUENCE [LARGE SCALE GENOMIC DNA]</scope>
    <source>
        <strain evidence="2 3">03-1</strain>
    </source>
</reference>
<sequence length="367" mass="41379">MAEPTAAEIASRITQELASTKFACSTLVPLSGGTANFIFKGILVNPFENGTVDVVMKHGEGFVAQHPVLKLSTLRCDCLKALEKLPRATNQLSSVRTPRLFHVNSDSTTQAQEYLPNSLDLKTYALRYFSCLTPESEKSSVLEIGRVLGKWLRSFHDWAASPKQEVLRSRVKLNKEMQGIKLTYNYEKLMWLFEKFPFLKESKSVFEDIIAKVKAELVDESQLQIIHGDFWTGNVLLPDAELKPDRLTSLFVIDWEMCQLGMRPLDLGQMIAELYELTLYKDIKAGLWIIDGFLAGYGSVDDDFAYRTALHVGTHLVGFGTSVPGWGTSDQVEMVAKTGMDIILRAWETDRGWFEAHDLAPLFRRDT</sequence>
<dbReference type="Gene3D" id="3.90.1200.10">
    <property type="match status" value="1"/>
</dbReference>
<evidence type="ECO:0000313" key="2">
    <source>
        <dbReference type="EMBL" id="ROW12266.1"/>
    </source>
</evidence>
<dbReference type="Proteomes" id="UP000283895">
    <property type="component" value="Unassembled WGS sequence"/>
</dbReference>
<dbReference type="STRING" id="356882.A0A423X900"/>
<dbReference type="Pfam" id="PF01636">
    <property type="entry name" value="APH"/>
    <property type="match status" value="1"/>
</dbReference>
<evidence type="ECO:0000313" key="3">
    <source>
        <dbReference type="Proteomes" id="UP000283895"/>
    </source>
</evidence>
<proteinExistence type="predicted"/>
<feature type="domain" description="Aminoglycoside phosphotransferase" evidence="1">
    <location>
        <begin position="78"/>
        <end position="272"/>
    </location>
</feature>
<dbReference type="AlphaFoldDB" id="A0A423X900"/>
<comment type="caution">
    <text evidence="2">The sequence shown here is derived from an EMBL/GenBank/DDBJ whole genome shotgun (WGS) entry which is preliminary data.</text>
</comment>
<dbReference type="InterPro" id="IPR002575">
    <property type="entry name" value="Aminoglycoside_PTrfase"/>
</dbReference>
<protein>
    <recommendedName>
        <fullName evidence="1">Aminoglycoside phosphotransferase domain-containing protein</fullName>
    </recommendedName>
</protein>